<dbReference type="EMBL" id="CP137312">
    <property type="protein sequence ID" value="WQF87509.1"/>
    <property type="molecule type" value="Genomic_DNA"/>
</dbReference>
<dbReference type="RefSeq" id="XP_062784730.1">
    <property type="nucleotide sequence ID" value="XM_062928679.1"/>
</dbReference>
<accession>A0AAX4IW46</accession>
<protein>
    <submittedName>
        <fullName evidence="1">Uncharacterized protein</fullName>
    </submittedName>
</protein>
<organism evidence="1 2">
    <name type="scientific">Colletotrichum destructivum</name>
    <dbReference type="NCBI Taxonomy" id="34406"/>
    <lineage>
        <taxon>Eukaryota</taxon>
        <taxon>Fungi</taxon>
        <taxon>Dikarya</taxon>
        <taxon>Ascomycota</taxon>
        <taxon>Pezizomycotina</taxon>
        <taxon>Sordariomycetes</taxon>
        <taxon>Hypocreomycetidae</taxon>
        <taxon>Glomerellales</taxon>
        <taxon>Glomerellaceae</taxon>
        <taxon>Colletotrichum</taxon>
        <taxon>Colletotrichum destructivum species complex</taxon>
    </lineage>
</organism>
<dbReference type="Proteomes" id="UP001322277">
    <property type="component" value="Chromosome 8"/>
</dbReference>
<name>A0AAX4IW46_9PEZI</name>
<evidence type="ECO:0000313" key="1">
    <source>
        <dbReference type="EMBL" id="WQF87509.1"/>
    </source>
</evidence>
<reference evidence="2" key="1">
    <citation type="journal article" date="2023" name="bioRxiv">
        <title>Complete genome of the Medicago anthracnose fungus, Colletotrichum destructivum, reveals a mini-chromosome-like region within a core chromosome.</title>
        <authorList>
            <person name="Lapalu N."/>
            <person name="Simon A."/>
            <person name="Lu A."/>
            <person name="Plaumann P.-L."/>
            <person name="Amselem J."/>
            <person name="Pigne S."/>
            <person name="Auger A."/>
            <person name="Koch C."/>
            <person name="Dallery J.-F."/>
            <person name="O'Connell R.J."/>
        </authorList>
    </citation>
    <scope>NUCLEOTIDE SEQUENCE [LARGE SCALE GENOMIC DNA]</scope>
    <source>
        <strain evidence="2">CBS 520.97</strain>
    </source>
</reference>
<dbReference type="AlphaFoldDB" id="A0AAX4IW46"/>
<evidence type="ECO:0000313" key="2">
    <source>
        <dbReference type="Proteomes" id="UP001322277"/>
    </source>
</evidence>
<keyword evidence="2" id="KW-1185">Reference proteome</keyword>
<dbReference type="GeneID" id="87949023"/>
<proteinExistence type="predicted"/>
<dbReference type="KEGG" id="cdet:87949023"/>
<sequence>MTEEGDPVDEANFEDGQRELLPWDSRKKEVWELGILSNSRKDDRTLPLNCCRAQTKEPPYPGLRGKNTYAVQHHESLFLCQHSGHLSFPERHSLPILSLSCCDPRGWPGPSMSGSVPSASPTIKGGNSKLGLSVDCFYTGWTPAHYKTNKSRLAPSFRRYLLTDDVGRNPSLARGRYGVHICRLWGGQSLVAGL</sequence>
<gene>
    <name evidence="1" type="ORF">CDEST_12523</name>
</gene>